<evidence type="ECO:0000256" key="4">
    <source>
        <dbReference type="ARBA" id="ARBA00022552"/>
    </source>
</evidence>
<evidence type="ECO:0000256" key="5">
    <source>
        <dbReference type="ARBA" id="ARBA00022603"/>
    </source>
</evidence>
<dbReference type="EMBL" id="CM002924">
    <property type="protein sequence ID" value="KGN59452.1"/>
    <property type="molecule type" value="Genomic_DNA"/>
</dbReference>
<evidence type="ECO:0000256" key="9">
    <source>
        <dbReference type="ARBA" id="ARBA00022884"/>
    </source>
</evidence>
<gene>
    <name evidence="12" type="ORF">Csa_3G821550</name>
</gene>
<dbReference type="FunFam" id="3.40.1280.10:FF:000003">
    <property type="entry name" value="Ribosomal RNA small subunit methyltransferase"/>
    <property type="match status" value="1"/>
</dbReference>
<reference evidence="12 13" key="4">
    <citation type="journal article" date="2011" name="BMC Genomics">
        <title>RNA-Seq improves annotation of protein-coding genes in the cucumber genome.</title>
        <authorList>
            <person name="Li Z."/>
            <person name="Zhang Z."/>
            <person name="Yan P."/>
            <person name="Huang S."/>
            <person name="Fei Z."/>
            <person name="Lin K."/>
        </authorList>
    </citation>
    <scope>NUCLEOTIDE SEQUENCE [LARGE SCALE GENOMIC DNA]</scope>
    <source>
        <strain evidence="13">cv. 9930</strain>
    </source>
</reference>
<keyword evidence="8" id="KW-0699">rRNA-binding</keyword>
<evidence type="ECO:0000256" key="8">
    <source>
        <dbReference type="ARBA" id="ARBA00022730"/>
    </source>
</evidence>
<dbReference type="PANTHER" id="PTHR12636">
    <property type="entry name" value="NEP1/MRA1"/>
    <property type="match status" value="1"/>
</dbReference>
<dbReference type="GO" id="GO:0070037">
    <property type="term" value="F:rRNA (pseudouridine) methyltransferase activity"/>
    <property type="evidence" value="ECO:0000318"/>
    <property type="project" value="GO_Central"/>
</dbReference>
<sequence length="307" mass="34825">MQKVSTTLQSIYSKGFSTKLRLPSRKFLLGRTMVRPFAAKGKKRKKSEKYDRDEDAEESTSPSKKVMLENEPDEEPAKEDFHELEGIPIAPKDPKNDSNAGVIFILERASLEVAKVGKNYQLLNSDDHSNYLRRNNRNPGDYRPDILHQALLAIFDSRIAKAGRLKVVYVKTEKGLLIEIKPYVRLPRTQKRFYGVMLQLLQKLSITAAGKREKLFRVIKNPVTQYLPANCRKMGFSHSSDKLVKVRNYLDAVKDDVDLVFVVGAMAHGKIETDYTDDLLAISEYPLSASCCIADICKDLAEKWNVG</sequence>
<keyword evidence="9" id="KW-0694">RNA-binding</keyword>
<keyword evidence="5" id="KW-0489">Methyltransferase</keyword>
<dbReference type="Pfam" id="PF03587">
    <property type="entry name" value="EMG1"/>
    <property type="match status" value="1"/>
</dbReference>
<evidence type="ECO:0000256" key="1">
    <source>
        <dbReference type="ARBA" id="ARBA00004604"/>
    </source>
</evidence>
<dbReference type="GO" id="GO:0070475">
    <property type="term" value="P:rRNA base methylation"/>
    <property type="evidence" value="ECO:0000318"/>
    <property type="project" value="GO_Central"/>
</dbReference>
<reference evidence="12 13" key="2">
    <citation type="journal article" date="2009" name="PLoS ONE">
        <title>An integrated genetic and cytogenetic map of the cucumber genome.</title>
        <authorList>
            <person name="Ren Y."/>
            <person name="Zhang Z."/>
            <person name="Liu J."/>
            <person name="Staub J.E."/>
            <person name="Han Y."/>
            <person name="Cheng Z."/>
            <person name="Li X."/>
            <person name="Lu J."/>
            <person name="Miao H."/>
            <person name="Kang H."/>
            <person name="Xie B."/>
            <person name="Gu X."/>
            <person name="Wang X."/>
            <person name="Du Y."/>
            <person name="Jin W."/>
            <person name="Huang S."/>
        </authorList>
    </citation>
    <scope>NUCLEOTIDE SEQUENCE [LARGE SCALE GENOMIC DNA]</scope>
    <source>
        <strain evidence="13">cv. 9930</strain>
    </source>
</reference>
<dbReference type="SUPFAM" id="SSF75217">
    <property type="entry name" value="alpha/beta knot"/>
    <property type="match status" value="1"/>
</dbReference>
<dbReference type="OMA" id="VHNTFEL"/>
<dbReference type="GO" id="GO:0005634">
    <property type="term" value="C:nucleus"/>
    <property type="evidence" value="ECO:0000318"/>
    <property type="project" value="GO_Central"/>
</dbReference>
<reference evidence="12 13" key="1">
    <citation type="journal article" date="2009" name="Nat. Genet.">
        <title>The genome of the cucumber, Cucumis sativus L.</title>
        <authorList>
            <person name="Huang S."/>
            <person name="Li R."/>
            <person name="Zhang Z."/>
            <person name="Li L."/>
            <person name="Gu X."/>
            <person name="Fan W."/>
            <person name="Lucas W.J."/>
            <person name="Wang X."/>
            <person name="Xie B."/>
            <person name="Ni P."/>
            <person name="Ren Y."/>
            <person name="Zhu H."/>
            <person name="Li J."/>
            <person name="Lin K."/>
            <person name="Jin W."/>
            <person name="Fei Z."/>
            <person name="Li G."/>
            <person name="Staub J."/>
            <person name="Kilian A."/>
            <person name="van der Vossen E.A."/>
            <person name="Wu Y."/>
            <person name="Guo J."/>
            <person name="He J."/>
            <person name="Jia Z."/>
            <person name="Ren Y."/>
            <person name="Tian G."/>
            <person name="Lu Y."/>
            <person name="Ruan J."/>
            <person name="Qian W."/>
            <person name="Wang M."/>
            <person name="Huang Q."/>
            <person name="Li B."/>
            <person name="Xuan Z."/>
            <person name="Cao J."/>
            <person name="Asan"/>
            <person name="Wu Z."/>
            <person name="Zhang J."/>
            <person name="Cai Q."/>
            <person name="Bai Y."/>
            <person name="Zhao B."/>
            <person name="Han Y."/>
            <person name="Li Y."/>
            <person name="Li X."/>
            <person name="Wang S."/>
            <person name="Shi Q."/>
            <person name="Liu S."/>
            <person name="Cho W.K."/>
            <person name="Kim J.Y."/>
            <person name="Xu Y."/>
            <person name="Heller-Uszynska K."/>
            <person name="Miao H."/>
            <person name="Cheng Z."/>
            <person name="Zhang S."/>
            <person name="Wu J."/>
            <person name="Yang Y."/>
            <person name="Kang H."/>
            <person name="Li M."/>
            <person name="Liang H."/>
            <person name="Ren X."/>
            <person name="Shi Z."/>
            <person name="Wen M."/>
            <person name="Jian M."/>
            <person name="Yang H."/>
            <person name="Zhang G."/>
            <person name="Yang Z."/>
            <person name="Chen R."/>
            <person name="Liu S."/>
            <person name="Li J."/>
            <person name="Ma L."/>
            <person name="Liu H."/>
            <person name="Zhou Y."/>
            <person name="Zhao J."/>
            <person name="Fang X."/>
            <person name="Li G."/>
            <person name="Fang L."/>
            <person name="Li Y."/>
            <person name="Liu D."/>
            <person name="Zheng H."/>
            <person name="Zhang Y."/>
            <person name="Qin N."/>
            <person name="Li Z."/>
            <person name="Yang G."/>
            <person name="Yang S."/>
            <person name="Bolund L."/>
            <person name="Kristiansen K."/>
            <person name="Zheng H."/>
            <person name="Li S."/>
            <person name="Zhang X."/>
            <person name="Yang H."/>
            <person name="Wang J."/>
            <person name="Sun R."/>
            <person name="Zhang B."/>
            <person name="Jiang S."/>
            <person name="Wang J."/>
            <person name="Du Y."/>
            <person name="Li S."/>
        </authorList>
    </citation>
    <scope>NUCLEOTIDE SEQUENCE [LARGE SCALE GENOMIC DNA]</scope>
    <source>
        <strain evidence="13">cv. 9930</strain>
    </source>
</reference>
<evidence type="ECO:0000256" key="7">
    <source>
        <dbReference type="ARBA" id="ARBA00022691"/>
    </source>
</evidence>
<accession>A0A0A0LFI3</accession>
<dbReference type="AlphaFoldDB" id="A0A0A0LFI3"/>
<dbReference type="InterPro" id="IPR005304">
    <property type="entry name" value="Rbsml_bgen_MeTrfase_EMG1/NEP1"/>
</dbReference>
<protein>
    <submittedName>
        <fullName evidence="12">Uncharacterized protein</fullName>
    </submittedName>
</protein>
<keyword evidence="4" id="KW-0698">rRNA processing</keyword>
<evidence type="ECO:0000256" key="2">
    <source>
        <dbReference type="ARBA" id="ARBA00008115"/>
    </source>
</evidence>
<dbReference type="InterPro" id="IPR029026">
    <property type="entry name" value="tRNA_m1G_MTases_N"/>
</dbReference>
<evidence type="ECO:0000313" key="13">
    <source>
        <dbReference type="Proteomes" id="UP000029981"/>
    </source>
</evidence>
<keyword evidence="13" id="KW-1185">Reference proteome</keyword>
<name>A0A0A0LFI3_CUCSA</name>
<organism evidence="12 13">
    <name type="scientific">Cucumis sativus</name>
    <name type="common">Cucumber</name>
    <dbReference type="NCBI Taxonomy" id="3659"/>
    <lineage>
        <taxon>Eukaryota</taxon>
        <taxon>Viridiplantae</taxon>
        <taxon>Streptophyta</taxon>
        <taxon>Embryophyta</taxon>
        <taxon>Tracheophyta</taxon>
        <taxon>Spermatophyta</taxon>
        <taxon>Magnoliopsida</taxon>
        <taxon>eudicotyledons</taxon>
        <taxon>Gunneridae</taxon>
        <taxon>Pentapetalae</taxon>
        <taxon>rosids</taxon>
        <taxon>fabids</taxon>
        <taxon>Cucurbitales</taxon>
        <taxon>Cucurbitaceae</taxon>
        <taxon>Benincaseae</taxon>
        <taxon>Cucumis</taxon>
    </lineage>
</organism>
<keyword evidence="7" id="KW-0949">S-adenosyl-L-methionine</keyword>
<dbReference type="InterPro" id="IPR029028">
    <property type="entry name" value="Alpha/beta_knot_MTases"/>
</dbReference>
<reference evidence="12 13" key="3">
    <citation type="journal article" date="2010" name="BMC Genomics">
        <title>Transcriptome sequencing and comparative analysis of cucumber flowers with different sex types.</title>
        <authorList>
            <person name="Guo S."/>
            <person name="Zheng Y."/>
            <person name="Joung J.G."/>
            <person name="Liu S."/>
            <person name="Zhang Z."/>
            <person name="Crasta O.R."/>
            <person name="Sobral B.W."/>
            <person name="Xu Y."/>
            <person name="Huang S."/>
            <person name="Fei Z."/>
        </authorList>
    </citation>
    <scope>NUCLEOTIDE SEQUENCE [LARGE SCALE GENOMIC DNA]</scope>
    <source>
        <strain evidence="13">cv. 9930</strain>
    </source>
</reference>
<evidence type="ECO:0000256" key="11">
    <source>
        <dbReference type="SAM" id="MobiDB-lite"/>
    </source>
</evidence>
<dbReference type="Gene3D" id="3.40.1280.10">
    <property type="match status" value="1"/>
</dbReference>
<evidence type="ECO:0000313" key="12">
    <source>
        <dbReference type="EMBL" id="KGN59452.1"/>
    </source>
</evidence>
<dbReference type="eggNOG" id="KOG3073">
    <property type="taxonomic scope" value="Eukaryota"/>
</dbReference>
<keyword evidence="6" id="KW-0808">Transferase</keyword>
<evidence type="ECO:0000256" key="10">
    <source>
        <dbReference type="ARBA" id="ARBA00023242"/>
    </source>
</evidence>
<dbReference type="GO" id="GO:0032040">
    <property type="term" value="C:small-subunit processome"/>
    <property type="evidence" value="ECO:0000318"/>
    <property type="project" value="GO_Central"/>
</dbReference>
<feature type="region of interest" description="Disordered" evidence="11">
    <location>
        <begin position="38"/>
        <end position="82"/>
    </location>
</feature>
<comment type="similarity">
    <text evidence="2">Belongs to the class IV-like SAM-binding methyltransferase superfamily. RNA methyltransferase NEP1 family.</text>
</comment>
<keyword evidence="10" id="KW-0539">Nucleus</keyword>
<dbReference type="Gramene" id="KGN59452">
    <property type="protein sequence ID" value="KGN59452"/>
    <property type="gene ID" value="Csa_3G821550"/>
</dbReference>
<dbReference type="STRING" id="3659.A0A0A0LFI3"/>
<dbReference type="GO" id="GO:0019843">
    <property type="term" value="F:rRNA binding"/>
    <property type="evidence" value="ECO:0000318"/>
    <property type="project" value="GO_Central"/>
</dbReference>
<dbReference type="Proteomes" id="UP000029981">
    <property type="component" value="Chromosome 3"/>
</dbReference>
<comment type="subcellular location">
    <subcellularLocation>
        <location evidence="1">Nucleus</location>
        <location evidence="1">Nucleolus</location>
    </subcellularLocation>
</comment>
<dbReference type="PANTHER" id="PTHR12636:SF5">
    <property type="entry name" value="RIBOSOMAL RNA SMALL SUBUNIT METHYLTRANSFERASE NEP1"/>
    <property type="match status" value="1"/>
</dbReference>
<proteinExistence type="inferred from homology"/>
<evidence type="ECO:0000256" key="3">
    <source>
        <dbReference type="ARBA" id="ARBA00022517"/>
    </source>
</evidence>
<keyword evidence="3" id="KW-0690">Ribosome biogenesis</keyword>
<dbReference type="CDD" id="cd18088">
    <property type="entry name" value="Nep1-like"/>
    <property type="match status" value="1"/>
</dbReference>
<evidence type="ECO:0000256" key="6">
    <source>
        <dbReference type="ARBA" id="ARBA00022679"/>
    </source>
</evidence>